<proteinExistence type="predicted"/>
<name>A0ABD1LRP6_9FABA</name>
<organism evidence="1 2">
    <name type="scientific">Flemingia macrophylla</name>
    <dbReference type="NCBI Taxonomy" id="520843"/>
    <lineage>
        <taxon>Eukaryota</taxon>
        <taxon>Viridiplantae</taxon>
        <taxon>Streptophyta</taxon>
        <taxon>Embryophyta</taxon>
        <taxon>Tracheophyta</taxon>
        <taxon>Spermatophyta</taxon>
        <taxon>Magnoliopsida</taxon>
        <taxon>eudicotyledons</taxon>
        <taxon>Gunneridae</taxon>
        <taxon>Pentapetalae</taxon>
        <taxon>rosids</taxon>
        <taxon>fabids</taxon>
        <taxon>Fabales</taxon>
        <taxon>Fabaceae</taxon>
        <taxon>Papilionoideae</taxon>
        <taxon>50 kb inversion clade</taxon>
        <taxon>NPAAA clade</taxon>
        <taxon>indigoferoid/millettioid clade</taxon>
        <taxon>Phaseoleae</taxon>
        <taxon>Flemingia</taxon>
    </lineage>
</organism>
<evidence type="ECO:0000313" key="2">
    <source>
        <dbReference type="Proteomes" id="UP001603857"/>
    </source>
</evidence>
<keyword evidence="2" id="KW-1185">Reference proteome</keyword>
<dbReference type="AlphaFoldDB" id="A0ABD1LRP6"/>
<dbReference type="EMBL" id="JBGMDY010000008">
    <property type="protein sequence ID" value="KAL2325983.1"/>
    <property type="molecule type" value="Genomic_DNA"/>
</dbReference>
<comment type="caution">
    <text evidence="1">The sequence shown here is derived from an EMBL/GenBank/DDBJ whole genome shotgun (WGS) entry which is preliminary data.</text>
</comment>
<evidence type="ECO:0000313" key="1">
    <source>
        <dbReference type="EMBL" id="KAL2325983.1"/>
    </source>
</evidence>
<reference evidence="1 2" key="1">
    <citation type="submission" date="2024-08" db="EMBL/GenBank/DDBJ databases">
        <title>Insights into the chromosomal genome structure of Flemingia macrophylla.</title>
        <authorList>
            <person name="Ding Y."/>
            <person name="Zhao Y."/>
            <person name="Bi W."/>
            <person name="Wu M."/>
            <person name="Zhao G."/>
            <person name="Gong Y."/>
            <person name="Li W."/>
            <person name="Zhang P."/>
        </authorList>
    </citation>
    <scope>NUCLEOTIDE SEQUENCE [LARGE SCALE GENOMIC DNA]</scope>
    <source>
        <strain evidence="1">DYQJB</strain>
        <tissue evidence="1">Leaf</tissue>
    </source>
</reference>
<sequence length="97" mass="11345">MAEAPPITSPLFIIIGDNHPRLSKFSISNVDWFLPCSRYREHHLSLTRIIKETQSSKLLLRRYSLGPHELHHSQFRCVSYETPKAHQWYAWVISASD</sequence>
<gene>
    <name evidence="1" type="ORF">Fmac_025041</name>
</gene>
<dbReference type="Proteomes" id="UP001603857">
    <property type="component" value="Unassembled WGS sequence"/>
</dbReference>
<accession>A0ABD1LRP6</accession>
<protein>
    <submittedName>
        <fullName evidence="1">Uncharacterized protein</fullName>
    </submittedName>
</protein>